<feature type="transmembrane region" description="Helical" evidence="7">
    <location>
        <begin position="286"/>
        <end position="304"/>
    </location>
</feature>
<dbReference type="EMBL" id="CP016020">
    <property type="protein sequence ID" value="APH04520.1"/>
    <property type="molecule type" value="Genomic_DNA"/>
</dbReference>
<feature type="transmembrane region" description="Helical" evidence="7">
    <location>
        <begin position="70"/>
        <end position="95"/>
    </location>
</feature>
<protein>
    <recommendedName>
        <fullName evidence="10">MFS transporter</fullName>
    </recommendedName>
</protein>
<dbReference type="SUPFAM" id="SSF103473">
    <property type="entry name" value="MFS general substrate transporter"/>
    <property type="match status" value="1"/>
</dbReference>
<sequence>MFKKSFIFLWIGQSFANLGDVFYIVSVISLLYSLTESAFYTAFVPFSITIARFLGGLFLPLVVNRLKLKCLLIISQGAKTFLLLLLFLCFSTVHFDTSNTVSFVFLLISGIAFLDGWAVPVRQSLVVNLVHKDQLMKTNSFLSITDQVLHFSGWPLGALVVAHFSGMKLLLITLALFAMSVFFMMFISVQEKKRIHSSENHGDSMLKGWRALWTKPSLRLATFLEILDTLASVVWIAAILYVYVDETLHKSEAWWGYINSSFFAGLLIGGLICLKNKRLLSLFPQRILFLSSITIAIFTILFGFTSNEWIALGCSVAVGVFSQFHLILITTIFQIETDEELIPNVFSARDAVMTGLFGVGTLFYGVLADWLPIVYAFVLSVCFLCLYSLLVVTHGHVFNKGKTFSKS</sequence>
<feature type="transmembrane region" description="Helical" evidence="7">
    <location>
        <begin position="345"/>
        <end position="367"/>
    </location>
</feature>
<evidence type="ECO:0000313" key="9">
    <source>
        <dbReference type="Proteomes" id="UP000181936"/>
    </source>
</evidence>
<feature type="transmembrane region" description="Helical" evidence="7">
    <location>
        <begin position="373"/>
        <end position="392"/>
    </location>
</feature>
<evidence type="ECO:0000256" key="4">
    <source>
        <dbReference type="ARBA" id="ARBA00022692"/>
    </source>
</evidence>
<evidence type="ECO:0000256" key="7">
    <source>
        <dbReference type="SAM" id="Phobius"/>
    </source>
</evidence>
<evidence type="ECO:0000256" key="6">
    <source>
        <dbReference type="ARBA" id="ARBA00023136"/>
    </source>
</evidence>
<feature type="transmembrane region" description="Helical" evidence="7">
    <location>
        <begin position="310"/>
        <end position="333"/>
    </location>
</feature>
<keyword evidence="5 7" id="KW-1133">Transmembrane helix</keyword>
<feature type="transmembrane region" description="Helical" evidence="7">
    <location>
        <begin position="38"/>
        <end position="63"/>
    </location>
</feature>
<reference evidence="8 9" key="1">
    <citation type="journal article" date="2016" name="Sci. Rep.">
        <title>Complete genome sequence and transcriptomic analysis of a novel marine strain Bacillus weihaiensis reveals the mechanism of brown algae degradation.</title>
        <authorList>
            <person name="Zhu Y."/>
            <person name="Chen P."/>
            <person name="Bao Y."/>
            <person name="Men Y."/>
            <person name="Zeng Y."/>
            <person name="Yang J."/>
            <person name="Sun J."/>
            <person name="Sun Y."/>
        </authorList>
    </citation>
    <scope>NUCLEOTIDE SEQUENCE [LARGE SCALE GENOMIC DNA]</scope>
    <source>
        <strain evidence="8 9">Alg07</strain>
    </source>
</reference>
<dbReference type="GO" id="GO:0005886">
    <property type="term" value="C:plasma membrane"/>
    <property type="evidence" value="ECO:0007669"/>
    <property type="project" value="UniProtKB-SubCell"/>
</dbReference>
<keyword evidence="3" id="KW-1003">Cell membrane</keyword>
<keyword evidence="6 7" id="KW-0472">Membrane</keyword>
<evidence type="ECO:0000256" key="1">
    <source>
        <dbReference type="ARBA" id="ARBA00004651"/>
    </source>
</evidence>
<feature type="transmembrane region" description="Helical" evidence="7">
    <location>
        <begin position="101"/>
        <end position="120"/>
    </location>
</feature>
<dbReference type="InterPro" id="IPR036259">
    <property type="entry name" value="MFS_trans_sf"/>
</dbReference>
<evidence type="ECO:0000256" key="2">
    <source>
        <dbReference type="ARBA" id="ARBA00022448"/>
    </source>
</evidence>
<dbReference type="AlphaFoldDB" id="A0A1L3MQ99"/>
<gene>
    <name evidence="8" type="ORF">A9C19_07040</name>
</gene>
<evidence type="ECO:0000256" key="5">
    <source>
        <dbReference type="ARBA" id="ARBA00022989"/>
    </source>
</evidence>
<feature type="transmembrane region" description="Helical" evidence="7">
    <location>
        <begin position="7"/>
        <end position="32"/>
    </location>
</feature>
<organism evidence="8 9">
    <name type="scientific">Bacillus weihaiensis</name>
    <dbReference type="NCBI Taxonomy" id="1547283"/>
    <lineage>
        <taxon>Bacteria</taxon>
        <taxon>Bacillati</taxon>
        <taxon>Bacillota</taxon>
        <taxon>Bacilli</taxon>
        <taxon>Bacillales</taxon>
        <taxon>Bacillaceae</taxon>
        <taxon>Bacillus</taxon>
    </lineage>
</organism>
<feature type="transmembrane region" description="Helical" evidence="7">
    <location>
        <begin position="220"/>
        <end position="242"/>
    </location>
</feature>
<dbReference type="Proteomes" id="UP000181936">
    <property type="component" value="Chromosome"/>
</dbReference>
<keyword evidence="9" id="KW-1185">Reference proteome</keyword>
<evidence type="ECO:0000256" key="3">
    <source>
        <dbReference type="ARBA" id="ARBA00022475"/>
    </source>
</evidence>
<dbReference type="KEGG" id="bwh:A9C19_07040"/>
<dbReference type="PANTHER" id="PTHR23513:SF19">
    <property type="entry name" value="MAJOR FACILITATOR SUPERFAMILY (MFS) PROFILE DOMAIN-CONTAINING PROTEIN"/>
    <property type="match status" value="1"/>
</dbReference>
<keyword evidence="4 7" id="KW-0812">Transmembrane</keyword>
<feature type="transmembrane region" description="Helical" evidence="7">
    <location>
        <begin position="254"/>
        <end position="274"/>
    </location>
</feature>
<dbReference type="CDD" id="cd06173">
    <property type="entry name" value="MFS_MefA_like"/>
    <property type="match status" value="1"/>
</dbReference>
<evidence type="ECO:0008006" key="10">
    <source>
        <dbReference type="Google" id="ProtNLM"/>
    </source>
</evidence>
<dbReference type="Pfam" id="PF05977">
    <property type="entry name" value="MFS_3"/>
    <property type="match status" value="1"/>
</dbReference>
<dbReference type="Gene3D" id="1.20.1250.20">
    <property type="entry name" value="MFS general substrate transporter like domains"/>
    <property type="match status" value="1"/>
</dbReference>
<feature type="transmembrane region" description="Helical" evidence="7">
    <location>
        <begin position="170"/>
        <end position="189"/>
    </location>
</feature>
<proteinExistence type="predicted"/>
<evidence type="ECO:0000313" key="8">
    <source>
        <dbReference type="EMBL" id="APH04520.1"/>
    </source>
</evidence>
<dbReference type="RefSeq" id="WP_072579309.1">
    <property type="nucleotide sequence ID" value="NZ_CP016020.1"/>
</dbReference>
<accession>A0A1L3MQ99</accession>
<comment type="subcellular location">
    <subcellularLocation>
        <location evidence="1">Cell membrane</location>
        <topology evidence="1">Multi-pass membrane protein</topology>
    </subcellularLocation>
</comment>
<dbReference type="OrthoDB" id="2351575at2"/>
<feature type="transmembrane region" description="Helical" evidence="7">
    <location>
        <begin position="141"/>
        <end position="164"/>
    </location>
</feature>
<name>A0A1L3MQ99_9BACI</name>
<dbReference type="STRING" id="1547283.A9C19_07040"/>
<dbReference type="InterPro" id="IPR010290">
    <property type="entry name" value="TM_effector"/>
</dbReference>
<keyword evidence="2" id="KW-0813">Transport</keyword>
<dbReference type="PANTHER" id="PTHR23513">
    <property type="entry name" value="INTEGRAL MEMBRANE EFFLUX PROTEIN-RELATED"/>
    <property type="match status" value="1"/>
</dbReference>